<name>A0A976N1Q9_9VIRU</name>
<dbReference type="EMBL" id="OM869568">
    <property type="protein sequence ID" value="UPW41271.1"/>
    <property type="molecule type" value="Genomic_DNA"/>
</dbReference>
<dbReference type="Pfam" id="PF02305">
    <property type="entry name" value="Phage_F"/>
    <property type="match status" value="2"/>
</dbReference>
<protein>
    <submittedName>
        <fullName evidence="7">Major capsid protein</fullName>
    </submittedName>
</protein>
<keyword evidence="4" id="KW-0167">Capsid protein</keyword>
<evidence type="ECO:0000256" key="3">
    <source>
        <dbReference type="ARBA" id="ARBA00022431"/>
    </source>
</evidence>
<dbReference type="SUPFAM" id="SSF88645">
    <property type="entry name" value="ssDNA viruses"/>
    <property type="match status" value="2"/>
</dbReference>
<dbReference type="Gene3D" id="2.60.169.10">
    <property type="entry name" value="Microviridae F protein"/>
    <property type="match status" value="2"/>
</dbReference>
<dbReference type="InterPro" id="IPR016184">
    <property type="entry name" value="Capsid/spike_ssDNA_virus"/>
</dbReference>
<dbReference type="InterPro" id="IPR037002">
    <property type="entry name" value="Microviridae_protein_F_sf"/>
</dbReference>
<keyword evidence="3" id="KW-1140">T=1 icosahedral capsid protein</keyword>
<evidence type="ECO:0000256" key="2">
    <source>
        <dbReference type="ARBA" id="ARBA00009963"/>
    </source>
</evidence>
<evidence type="ECO:0000256" key="5">
    <source>
        <dbReference type="ARBA" id="ARBA00022844"/>
    </source>
</evidence>
<comment type="subcellular location">
    <subcellularLocation>
        <location evidence="1">Virion</location>
    </subcellularLocation>
</comment>
<keyword evidence="5" id="KW-0946">Virion</keyword>
<evidence type="ECO:0000256" key="4">
    <source>
        <dbReference type="ARBA" id="ARBA00022561"/>
    </source>
</evidence>
<dbReference type="GO" id="GO:0005198">
    <property type="term" value="F:structural molecule activity"/>
    <property type="evidence" value="ECO:0007669"/>
    <property type="project" value="InterPro"/>
</dbReference>
<feature type="region of interest" description="Disordered" evidence="6">
    <location>
        <begin position="1"/>
        <end position="22"/>
    </location>
</feature>
<sequence length="753" mass="83847">MANNPFKKSSTPDNHPNRNTSDLSHVKHLTMPIGALIPAVCLPVIPGDSFRINTSFGFRFMPTMFPIQSGMRGHLHYFYVRSRNLYDDWKDFYSGTKQNLVRPVIKGTDSQYKSMFTTGSIGDYLCIPTTVLGSSGSFDNLVLEAGFYSSTASAAYSNFSNVISSILNSDNTPSTSTFGSFDELFTYYNNNPDTNLNINVTSASLSNTTSSALVGLRFSIGSTYIFNNKNVEILFSLPVNDSLYNTFDVLCFSSDKRVPSNRNSSILINSKATCIETNSDYSLYRIILTESPKFSNFSSNIGVLFSRGSVPLVPYDSTPYGYFISDAKTNNSYKISKYYPYPVDLLDTVPISGSGDSGHMKPYGSSEGQIPIIAEPFRAYEQIYNYFYRDERNNPFIINGEPEYQKFLEVTSGGEDSYPYKLHYRNWGVDMFTGAVPSPQMGLAPLVGITSNGTATFSDPDTGKEYQVMMKSTDGDHVDGVEYLENVPKSVARSLVNVVSSGISINDFRNVNAYQRYLETSLRKGYKYQDQISGHYGVSVRYDELDAPEFLGGVSRAVQVSQVNQTSPYGDDPLGSYAGQAYLMGDSKFSVTHYFDEPGFLIGIFCVVPETVYSQTLPKFFTKTNRLDLYTPEFGKIGYQEIKDYEVNAISSYARQSKELVSSYGTFGYQRPWYEYLSVNNTVHGEFRTSLRDFVIQRNFGEVPSLGGGFTVINPASLNNVFSVETSHPILGLISFDIKSKRPIPKSGIASLE</sequence>
<proteinExistence type="inferred from homology"/>
<dbReference type="GO" id="GO:0039615">
    <property type="term" value="C:T=1 icosahedral viral capsid"/>
    <property type="evidence" value="ECO:0007669"/>
    <property type="project" value="UniProtKB-KW"/>
</dbReference>
<evidence type="ECO:0000256" key="6">
    <source>
        <dbReference type="SAM" id="MobiDB-lite"/>
    </source>
</evidence>
<organism evidence="7">
    <name type="scientific">Sigmofec virus UA08Rod_4527</name>
    <dbReference type="NCBI Taxonomy" id="2929403"/>
    <lineage>
        <taxon>Viruses</taxon>
        <taxon>Monodnaviria</taxon>
        <taxon>Sangervirae</taxon>
        <taxon>Phixviricota</taxon>
        <taxon>Malgrandaviricetes</taxon>
        <taxon>Petitvirales</taxon>
        <taxon>Microviridae</taxon>
    </lineage>
</organism>
<dbReference type="InterPro" id="IPR003514">
    <property type="entry name" value="Microviridae_protein_F"/>
</dbReference>
<evidence type="ECO:0000313" key="7">
    <source>
        <dbReference type="EMBL" id="UPW41271.1"/>
    </source>
</evidence>
<evidence type="ECO:0000256" key="1">
    <source>
        <dbReference type="ARBA" id="ARBA00004328"/>
    </source>
</evidence>
<comment type="similarity">
    <text evidence="2">Belongs to the microviridae F protein family.</text>
</comment>
<reference evidence="7" key="1">
    <citation type="submission" date="2022-02" db="EMBL/GenBank/DDBJ databases">
        <title>Towards deciphering the DNA virus diversity associated with rodent species in the families Cricetidae and Heteromyidae.</title>
        <authorList>
            <person name="Lund M."/>
            <person name="Larsen B.B."/>
            <person name="Gryseels S."/>
            <person name="Kraberger S."/>
            <person name="Rowsey D.M."/>
            <person name="Steger L."/>
            <person name="Yule K.M."/>
            <person name="Upham N.S."/>
            <person name="Worobey M."/>
            <person name="Van Doorslaer K."/>
            <person name="Varsani A."/>
        </authorList>
    </citation>
    <scope>NUCLEOTIDE SEQUENCE</scope>
    <source>
        <strain evidence="7">UA08Rod_4527</strain>
    </source>
</reference>
<accession>A0A976N1Q9</accession>